<dbReference type="Gene3D" id="2.10.60.10">
    <property type="entry name" value="CD59"/>
    <property type="match status" value="1"/>
</dbReference>
<dbReference type="EMBL" id="JBGFUD010001622">
    <property type="protein sequence ID" value="MFH4976535.1"/>
    <property type="molecule type" value="Genomic_DNA"/>
</dbReference>
<dbReference type="InterPro" id="IPR045860">
    <property type="entry name" value="Snake_toxin-like_sf"/>
</dbReference>
<feature type="chain" id="PRO_5044886350" evidence="1">
    <location>
        <begin position="23"/>
        <end position="103"/>
    </location>
</feature>
<evidence type="ECO:0000313" key="3">
    <source>
        <dbReference type="Proteomes" id="UP001608902"/>
    </source>
</evidence>
<dbReference type="PANTHER" id="PTHR21749">
    <property type="entry name" value="PRION-LIKE- Q/N-RICH -DOMAIN-BEARING PROTEIN PROTEIN 24"/>
    <property type="match status" value="1"/>
</dbReference>
<evidence type="ECO:0000256" key="1">
    <source>
        <dbReference type="SAM" id="SignalP"/>
    </source>
</evidence>
<organism evidence="2 3">
    <name type="scientific">Gnathostoma spinigerum</name>
    <dbReference type="NCBI Taxonomy" id="75299"/>
    <lineage>
        <taxon>Eukaryota</taxon>
        <taxon>Metazoa</taxon>
        <taxon>Ecdysozoa</taxon>
        <taxon>Nematoda</taxon>
        <taxon>Chromadorea</taxon>
        <taxon>Rhabditida</taxon>
        <taxon>Spirurina</taxon>
        <taxon>Gnathostomatomorpha</taxon>
        <taxon>Gnathostomatoidea</taxon>
        <taxon>Gnathostomatidae</taxon>
        <taxon>Gnathostoma</taxon>
    </lineage>
</organism>
<dbReference type="SUPFAM" id="SSF57302">
    <property type="entry name" value="Snake toxin-like"/>
    <property type="match status" value="1"/>
</dbReference>
<dbReference type="Proteomes" id="UP001608902">
    <property type="component" value="Unassembled WGS sequence"/>
</dbReference>
<keyword evidence="3" id="KW-1185">Reference proteome</keyword>
<dbReference type="PANTHER" id="PTHR21749:SF6">
    <property type="entry name" value="ACTIVIN_RECP DOMAIN-CONTAINING PROTEIN"/>
    <property type="match status" value="1"/>
</dbReference>
<keyword evidence="1" id="KW-0732">Signal</keyword>
<name>A0ABD6E8Y7_9BILA</name>
<comment type="caution">
    <text evidence="2">The sequence shown here is derived from an EMBL/GenBank/DDBJ whole genome shotgun (WGS) entry which is preliminary data.</text>
</comment>
<dbReference type="AlphaFoldDB" id="A0ABD6E8Y7"/>
<accession>A0ABD6E8Y7</accession>
<protein>
    <submittedName>
        <fullName evidence="2">Uncharacterized protein</fullName>
    </submittedName>
</protein>
<gene>
    <name evidence="2" type="ORF">AB6A40_003244</name>
</gene>
<evidence type="ECO:0000313" key="2">
    <source>
        <dbReference type="EMBL" id="MFH4976535.1"/>
    </source>
</evidence>
<sequence length="103" mass="11342">MKSTTLFFVVIIGGILLRVGDSLKCYQGTRFITGQKIEETTECSSSLDFCYKIQADASVLTKVKRLGCSTIRCQLARNTCMRTEISGVPVQLCCCSEDLCNKA</sequence>
<feature type="signal peptide" evidence="1">
    <location>
        <begin position="1"/>
        <end position="22"/>
    </location>
</feature>
<reference evidence="2 3" key="1">
    <citation type="submission" date="2024-08" db="EMBL/GenBank/DDBJ databases">
        <title>Gnathostoma spinigerum genome.</title>
        <authorList>
            <person name="Gonzalez-Bertolin B."/>
            <person name="Monzon S."/>
            <person name="Zaballos A."/>
            <person name="Jimenez P."/>
            <person name="Dekumyoy P."/>
            <person name="Varona S."/>
            <person name="Cuesta I."/>
            <person name="Sumanam S."/>
            <person name="Adisakwattana P."/>
            <person name="Gasser R.B."/>
            <person name="Hernandez-Gonzalez A."/>
            <person name="Young N.D."/>
            <person name="Perteguer M.J."/>
        </authorList>
    </citation>
    <scope>NUCLEOTIDE SEQUENCE [LARGE SCALE GENOMIC DNA]</scope>
    <source>
        <strain evidence="2">AL3</strain>
        <tissue evidence="2">Liver</tissue>
    </source>
</reference>
<proteinExistence type="predicted"/>